<dbReference type="EMBL" id="CM037162">
    <property type="protein sequence ID" value="KAH7864741.1"/>
    <property type="molecule type" value="Genomic_DNA"/>
</dbReference>
<sequence>MLPQSPVTASLPTAVSSDTITTEEEDHLIRSTKKVKNDHDYSSDMAEVTPAINTNSTTDTIMAMSDGTNSDPPKDSGKGPVVPPPKPLSFKQALISSKDKEVSFSEDVESLLLGEEETEETDLGEEEEEQDGIPVIKIPNNLLKYTRKPWENALIVKPIGYPIGYKSLCSKVRPLWDLQGDFSALDIGMGFIVFKFDMISDRTNNSGEKHNPTKPAQQPAYGHWTLVQKRPRRSNTGRRFTDKNQLVHANKPAGPNAQRQEWRPNRFSPLNGEEASTSGPKKPIAKPTNEPLSSQPSGANVKPLDGSKKPTYETSGINLMDVDNQPNPLSAHTFSIINSNHPPPVSTTSVPAAITTPTSQTPVAFTPHNEPNTNRLLPPPPQADLHPNQTRGRGRSSGDGRMDHQVVEHESDGTRIQRSRSPTFRGGSGEQERVGSGPDGGQENGGLE</sequence>
<evidence type="ECO:0000313" key="2">
    <source>
        <dbReference type="Proteomes" id="UP000828048"/>
    </source>
</evidence>
<organism evidence="1 2">
    <name type="scientific">Vaccinium darrowii</name>
    <dbReference type="NCBI Taxonomy" id="229202"/>
    <lineage>
        <taxon>Eukaryota</taxon>
        <taxon>Viridiplantae</taxon>
        <taxon>Streptophyta</taxon>
        <taxon>Embryophyta</taxon>
        <taxon>Tracheophyta</taxon>
        <taxon>Spermatophyta</taxon>
        <taxon>Magnoliopsida</taxon>
        <taxon>eudicotyledons</taxon>
        <taxon>Gunneridae</taxon>
        <taxon>Pentapetalae</taxon>
        <taxon>asterids</taxon>
        <taxon>Ericales</taxon>
        <taxon>Ericaceae</taxon>
        <taxon>Vaccinioideae</taxon>
        <taxon>Vaccinieae</taxon>
        <taxon>Vaccinium</taxon>
    </lineage>
</organism>
<dbReference type="Proteomes" id="UP000828048">
    <property type="component" value="Chromosome 12"/>
</dbReference>
<protein>
    <submittedName>
        <fullName evidence="1">Uncharacterized protein</fullName>
    </submittedName>
</protein>
<keyword evidence="2" id="KW-1185">Reference proteome</keyword>
<reference evidence="1 2" key="1">
    <citation type="journal article" date="2021" name="Hortic Res">
        <title>High-quality reference genome and annotation aids understanding of berry development for evergreen blueberry (Vaccinium darrowii).</title>
        <authorList>
            <person name="Yu J."/>
            <person name="Hulse-Kemp A.M."/>
            <person name="Babiker E."/>
            <person name="Staton M."/>
        </authorList>
    </citation>
    <scope>NUCLEOTIDE SEQUENCE [LARGE SCALE GENOMIC DNA]</scope>
    <source>
        <strain evidence="2">cv. NJ 8807/NJ 8810</strain>
        <tissue evidence="1">Young leaf</tissue>
    </source>
</reference>
<name>A0ACB7ZH03_9ERIC</name>
<gene>
    <name evidence="1" type="ORF">Vadar_033309</name>
</gene>
<proteinExistence type="predicted"/>
<evidence type="ECO:0000313" key="1">
    <source>
        <dbReference type="EMBL" id="KAH7864741.1"/>
    </source>
</evidence>
<comment type="caution">
    <text evidence="1">The sequence shown here is derived from an EMBL/GenBank/DDBJ whole genome shotgun (WGS) entry which is preliminary data.</text>
</comment>
<accession>A0ACB7ZH03</accession>